<sequence>MTTPGRQRPQPQTIATPGVLIPADDVAQVAGWLMLLCDYLAGRVPPGTARQPQVGRALLAYIDVMSEAAREHEAAQHRAAARLGTTKTIVVGPAQIAGSWISQEETITTTEAGAMLGVTAERARQLAVSEEIRGYKDDSGRRRLYLVDVIAYRTKRRGAHDGDGPGDDGSRDAAIDGAGGGCPAA</sequence>
<feature type="region of interest" description="Disordered" evidence="1">
    <location>
        <begin position="157"/>
        <end position="185"/>
    </location>
</feature>
<gene>
    <name evidence="2" type="ORF">GCM10023196_053840</name>
</gene>
<comment type="caution">
    <text evidence="2">The sequence shown here is derived from an EMBL/GenBank/DDBJ whole genome shotgun (WGS) entry which is preliminary data.</text>
</comment>
<dbReference type="EMBL" id="BAABHK010000008">
    <property type="protein sequence ID" value="GAA4630055.1"/>
    <property type="molecule type" value="Genomic_DNA"/>
</dbReference>
<proteinExistence type="predicted"/>
<feature type="compositionally biased region" description="Basic and acidic residues" evidence="1">
    <location>
        <begin position="159"/>
        <end position="174"/>
    </location>
</feature>
<dbReference type="Proteomes" id="UP001501442">
    <property type="component" value="Unassembled WGS sequence"/>
</dbReference>
<reference evidence="3" key="1">
    <citation type="journal article" date="2019" name="Int. J. Syst. Evol. Microbiol.">
        <title>The Global Catalogue of Microorganisms (GCM) 10K type strain sequencing project: providing services to taxonomists for standard genome sequencing and annotation.</title>
        <authorList>
            <consortium name="The Broad Institute Genomics Platform"/>
            <consortium name="The Broad Institute Genome Sequencing Center for Infectious Disease"/>
            <person name="Wu L."/>
            <person name="Ma J."/>
        </authorList>
    </citation>
    <scope>NUCLEOTIDE SEQUENCE [LARGE SCALE GENOMIC DNA]</scope>
    <source>
        <strain evidence="3">JCM 17939</strain>
    </source>
</reference>
<protein>
    <recommendedName>
        <fullName evidence="4">Helix-turn-helix domain-containing protein</fullName>
    </recommendedName>
</protein>
<accession>A0ABP8UIU1</accession>
<organism evidence="2 3">
    <name type="scientific">Actinoallomurus vinaceus</name>
    <dbReference type="NCBI Taxonomy" id="1080074"/>
    <lineage>
        <taxon>Bacteria</taxon>
        <taxon>Bacillati</taxon>
        <taxon>Actinomycetota</taxon>
        <taxon>Actinomycetes</taxon>
        <taxon>Streptosporangiales</taxon>
        <taxon>Thermomonosporaceae</taxon>
        <taxon>Actinoallomurus</taxon>
    </lineage>
</organism>
<evidence type="ECO:0000313" key="3">
    <source>
        <dbReference type="Proteomes" id="UP001501442"/>
    </source>
</evidence>
<evidence type="ECO:0008006" key="4">
    <source>
        <dbReference type="Google" id="ProtNLM"/>
    </source>
</evidence>
<name>A0ABP8UIU1_9ACTN</name>
<dbReference type="RefSeq" id="WP_345433799.1">
    <property type="nucleotide sequence ID" value="NZ_BAABHK010000008.1"/>
</dbReference>
<evidence type="ECO:0000313" key="2">
    <source>
        <dbReference type="EMBL" id="GAA4630055.1"/>
    </source>
</evidence>
<evidence type="ECO:0000256" key="1">
    <source>
        <dbReference type="SAM" id="MobiDB-lite"/>
    </source>
</evidence>
<keyword evidence="3" id="KW-1185">Reference proteome</keyword>